<gene>
    <name evidence="1" type="ORF">AS27_10724</name>
</gene>
<evidence type="ECO:0000313" key="1">
    <source>
        <dbReference type="EMBL" id="KFM04158.1"/>
    </source>
</evidence>
<organism evidence="1 2">
    <name type="scientific">Aptenodytes forsteri</name>
    <name type="common">Emperor penguin</name>
    <dbReference type="NCBI Taxonomy" id="9233"/>
    <lineage>
        <taxon>Eukaryota</taxon>
        <taxon>Metazoa</taxon>
        <taxon>Chordata</taxon>
        <taxon>Craniata</taxon>
        <taxon>Vertebrata</taxon>
        <taxon>Euteleostomi</taxon>
        <taxon>Archelosauria</taxon>
        <taxon>Archosauria</taxon>
        <taxon>Dinosauria</taxon>
        <taxon>Saurischia</taxon>
        <taxon>Theropoda</taxon>
        <taxon>Coelurosauria</taxon>
        <taxon>Aves</taxon>
        <taxon>Neognathae</taxon>
        <taxon>Neoaves</taxon>
        <taxon>Aequornithes</taxon>
        <taxon>Sphenisciformes</taxon>
        <taxon>Spheniscidae</taxon>
        <taxon>Aptenodytes</taxon>
    </lineage>
</organism>
<dbReference type="AlphaFoldDB" id="A0A087QSF4"/>
<dbReference type="GO" id="GO:0031012">
    <property type="term" value="C:extracellular matrix"/>
    <property type="evidence" value="ECO:0007669"/>
    <property type="project" value="TreeGrafter"/>
</dbReference>
<dbReference type="PANTHER" id="PTHR33395">
    <property type="entry name" value="TRANSCRIPTASE, PUTATIVE-RELATED-RELATED"/>
    <property type="match status" value="1"/>
</dbReference>
<feature type="non-terminal residue" evidence="1">
    <location>
        <position position="1"/>
    </location>
</feature>
<sequence>REMGQAKSKVRTLNFRKAKFQLFKQLVNRTPWETAVRDRGAEQSWQMFKDTFHRAQELSITMCKKSGKEGKRPAWMSQDLQVKLKGKKEMHRQWKQGQVSLEEYREAARLCRDEVRKAKVWLELNLARDTKNNKGFYRYVSQKRKVEESVTPLMKMTGKLVTTDNEKAEVLNDFFASVFTGNFSSQTSRVDGP</sequence>
<reference evidence="1 2" key="1">
    <citation type="submission" date="2014-04" db="EMBL/GenBank/DDBJ databases">
        <title>Genome evolution of avian class.</title>
        <authorList>
            <person name="Zhang G."/>
            <person name="Li C."/>
        </authorList>
    </citation>
    <scope>NUCLEOTIDE SEQUENCE [LARGE SCALE GENOMIC DNA]</scope>
    <source>
        <strain evidence="1">BGI_AS27</strain>
    </source>
</reference>
<keyword evidence="2" id="KW-1185">Reference proteome</keyword>
<dbReference type="GO" id="GO:0007508">
    <property type="term" value="P:larval heart development"/>
    <property type="evidence" value="ECO:0007669"/>
    <property type="project" value="TreeGrafter"/>
</dbReference>
<dbReference type="Proteomes" id="UP000053286">
    <property type="component" value="Unassembled WGS sequence"/>
</dbReference>
<accession>A0A087QSF4</accession>
<name>A0A087QSF4_APTFO</name>
<evidence type="ECO:0000313" key="2">
    <source>
        <dbReference type="Proteomes" id="UP000053286"/>
    </source>
</evidence>
<dbReference type="PANTHER" id="PTHR33395:SF22">
    <property type="entry name" value="REVERSE TRANSCRIPTASE DOMAIN-CONTAINING PROTEIN"/>
    <property type="match status" value="1"/>
</dbReference>
<proteinExistence type="predicted"/>
<protein>
    <submittedName>
        <fullName evidence="1">Uncharacterized protein</fullName>
    </submittedName>
</protein>
<dbReference type="EMBL" id="KL225857">
    <property type="protein sequence ID" value="KFM04158.1"/>
    <property type="molecule type" value="Genomic_DNA"/>
</dbReference>
<feature type="non-terminal residue" evidence="1">
    <location>
        <position position="193"/>
    </location>
</feature>
<dbReference type="GO" id="GO:0061343">
    <property type="term" value="P:cell adhesion involved in heart morphogenesis"/>
    <property type="evidence" value="ECO:0007669"/>
    <property type="project" value="TreeGrafter"/>
</dbReference>